<proteinExistence type="inferred from homology"/>
<dbReference type="InterPro" id="IPR016163">
    <property type="entry name" value="Ald_DH_C"/>
</dbReference>
<keyword evidence="1 3" id="KW-0560">Oxidoreductase</keyword>
<evidence type="ECO:0000256" key="3">
    <source>
        <dbReference type="RuleBase" id="RU003345"/>
    </source>
</evidence>
<dbReference type="PROSITE" id="PS00687">
    <property type="entry name" value="ALDEHYDE_DEHYDR_GLU"/>
    <property type="match status" value="1"/>
</dbReference>
<dbReference type="RefSeq" id="WP_224546829.1">
    <property type="nucleotide sequence ID" value="NZ_AP018818.1"/>
</dbReference>
<dbReference type="SUPFAM" id="SSF53720">
    <property type="entry name" value="ALDH-like"/>
    <property type="match status" value="1"/>
</dbReference>
<dbReference type="InterPro" id="IPR016162">
    <property type="entry name" value="Ald_DH_N"/>
</dbReference>
<keyword evidence="6" id="KW-1185">Reference proteome</keyword>
<organism evidence="5 6">
    <name type="scientific">Sphingomonas bisphenolicum</name>
    <dbReference type="NCBI Taxonomy" id="296544"/>
    <lineage>
        <taxon>Bacteria</taxon>
        <taxon>Pseudomonadati</taxon>
        <taxon>Pseudomonadota</taxon>
        <taxon>Alphaproteobacteria</taxon>
        <taxon>Sphingomonadales</taxon>
        <taxon>Sphingomonadaceae</taxon>
        <taxon>Sphingomonas</taxon>
    </lineage>
</organism>
<dbReference type="Pfam" id="PF00171">
    <property type="entry name" value="Aldedh"/>
    <property type="match status" value="1"/>
</dbReference>
<dbReference type="Proteomes" id="UP001059971">
    <property type="component" value="Chromosome 2"/>
</dbReference>
<evidence type="ECO:0000313" key="5">
    <source>
        <dbReference type="EMBL" id="BBF71648.1"/>
    </source>
</evidence>
<dbReference type="Gene3D" id="3.40.309.10">
    <property type="entry name" value="Aldehyde Dehydrogenase, Chain A, domain 2"/>
    <property type="match status" value="1"/>
</dbReference>
<dbReference type="InterPro" id="IPR016161">
    <property type="entry name" value="Ald_DH/histidinol_DH"/>
</dbReference>
<dbReference type="PANTHER" id="PTHR11699">
    <property type="entry name" value="ALDEHYDE DEHYDROGENASE-RELATED"/>
    <property type="match status" value="1"/>
</dbReference>
<dbReference type="InterPro" id="IPR015590">
    <property type="entry name" value="Aldehyde_DH_dom"/>
</dbReference>
<accession>A0ABN5WHB4</accession>
<sequence>MTMQAGTMQAGFAGLNLPDLQLRAGDDILPVTRLAADEDPCTGQAFADIPVASDADVDAIVAAAKAALRDPAWRDLVPLARERLLHRFADAIEADIQRLAALESLDTGKPVAIAEAVDIPAAVAWLRTYAGWPSKLAGRAGTLAATPGGYHVYTRREPIGVVAAITPWNFPIVLAMWKIAPALAAGCTLVLKPAPETPLSALRLAEIAREVGFPPGVFSVATGDGRTGAALAGHPDVAKVAFTGSTATGQAILAASVPAIKRVTLELGGKSPSIICADADLSLAIPQAAMGCFFNTGQVCYAGTRLYVHRSVYDQALEGIAQVGAAQRIGPSGDRASQLGPLISARQHDKVSGFVDRAHRAGIERVGGDIALPEQGHYFAPTVLRDVSPDAEAAREEIFGPVLAATPFDDLDEAIALANDSAYGLAAHVWTRDLATAHSAAARIEAGTVFINCIMVADPAFPFGGFKQSGLGRENGMEVLDAYLEPKSVVVAL</sequence>
<feature type="domain" description="Aldehyde dehydrogenase" evidence="4">
    <location>
        <begin position="38"/>
        <end position="489"/>
    </location>
</feature>
<reference evidence="5" key="1">
    <citation type="submission" date="2018-07" db="EMBL/GenBank/DDBJ databases">
        <title>Complete genome sequence of Sphingomonas bisphenolicum strain AO1, a bisphenol A degradative bacterium isolated from Japanese farm field.</title>
        <authorList>
            <person name="Murakami M."/>
            <person name="Koh M."/>
            <person name="Koba S."/>
            <person name="Matsumura Y."/>
        </authorList>
    </citation>
    <scope>NUCLEOTIDE SEQUENCE</scope>
    <source>
        <strain evidence="5">AO1</strain>
    </source>
</reference>
<dbReference type="EMBL" id="AP018818">
    <property type="protein sequence ID" value="BBF71648.1"/>
    <property type="molecule type" value="Genomic_DNA"/>
</dbReference>
<dbReference type="InterPro" id="IPR029510">
    <property type="entry name" value="Ald_DH_CS_GLU"/>
</dbReference>
<gene>
    <name evidence="5" type="ORF">SBA_ch2_1810</name>
</gene>
<comment type="similarity">
    <text evidence="3">Belongs to the aldehyde dehydrogenase family.</text>
</comment>
<evidence type="ECO:0000256" key="1">
    <source>
        <dbReference type="ARBA" id="ARBA00023002"/>
    </source>
</evidence>
<name>A0ABN5WHB4_9SPHN</name>
<dbReference type="Gene3D" id="3.40.605.10">
    <property type="entry name" value="Aldehyde Dehydrogenase, Chain A, domain 1"/>
    <property type="match status" value="1"/>
</dbReference>
<feature type="active site" evidence="2">
    <location>
        <position position="266"/>
    </location>
</feature>
<evidence type="ECO:0000259" key="4">
    <source>
        <dbReference type="Pfam" id="PF00171"/>
    </source>
</evidence>
<evidence type="ECO:0000256" key="2">
    <source>
        <dbReference type="PROSITE-ProRule" id="PRU10007"/>
    </source>
</evidence>
<evidence type="ECO:0000313" key="6">
    <source>
        <dbReference type="Proteomes" id="UP001059971"/>
    </source>
</evidence>
<protein>
    <submittedName>
        <fullName evidence="5">Aldehyde dehydrogenase</fullName>
    </submittedName>
</protein>